<accession>C2MB83</accession>
<dbReference type="AlphaFoldDB" id="C2MB83"/>
<dbReference type="EMBL" id="ACLR01000120">
    <property type="protein sequence ID" value="EEK17040.1"/>
    <property type="molecule type" value="Genomic_DNA"/>
</dbReference>
<dbReference type="SUPFAM" id="SSF48452">
    <property type="entry name" value="TPR-like"/>
    <property type="match status" value="1"/>
</dbReference>
<evidence type="ECO:0000256" key="2">
    <source>
        <dbReference type="SAM" id="Phobius"/>
    </source>
</evidence>
<feature type="repeat" description="TPR" evidence="1">
    <location>
        <begin position="77"/>
        <end position="110"/>
    </location>
</feature>
<dbReference type="RefSeq" id="WP_007365185.1">
    <property type="nucleotide sequence ID" value="NZ_ACLR01000120.1"/>
</dbReference>
<keyword evidence="2" id="KW-1133">Transmembrane helix</keyword>
<proteinExistence type="predicted"/>
<dbReference type="STRING" id="596327.PORUE0001_0057"/>
<evidence type="ECO:0000313" key="3">
    <source>
        <dbReference type="EMBL" id="EEK17040.1"/>
    </source>
</evidence>
<keyword evidence="4" id="KW-1185">Reference proteome</keyword>
<dbReference type="Gene3D" id="2.30.30.40">
    <property type="entry name" value="SH3 Domains"/>
    <property type="match status" value="1"/>
</dbReference>
<keyword evidence="1" id="KW-0802">TPR repeat</keyword>
<gene>
    <name evidence="3" type="ORF">PORUE0001_0057</name>
</gene>
<evidence type="ECO:0000313" key="4">
    <source>
        <dbReference type="Proteomes" id="UP000003303"/>
    </source>
</evidence>
<reference evidence="3 4" key="1">
    <citation type="submission" date="2009-04" db="EMBL/GenBank/DDBJ databases">
        <authorList>
            <person name="Sebastian Y."/>
            <person name="Madupu R."/>
            <person name="Durkin A.S."/>
            <person name="Torralba M."/>
            <person name="Methe B."/>
            <person name="Sutton G.G."/>
            <person name="Strausberg R.L."/>
            <person name="Nelson K.E."/>
        </authorList>
    </citation>
    <scope>NUCLEOTIDE SEQUENCE [LARGE SCALE GENOMIC DNA]</scope>
    <source>
        <strain evidence="3 4">60-3</strain>
    </source>
</reference>
<comment type="caution">
    <text evidence="3">The sequence shown here is derived from an EMBL/GenBank/DDBJ whole genome shotgun (WGS) entry which is preliminary data.</text>
</comment>
<keyword evidence="2" id="KW-0812">Transmembrane</keyword>
<dbReference type="Proteomes" id="UP000003303">
    <property type="component" value="Unassembled WGS sequence"/>
</dbReference>
<dbReference type="InterPro" id="IPR019734">
    <property type="entry name" value="TPR_rpt"/>
</dbReference>
<dbReference type="InterPro" id="IPR011990">
    <property type="entry name" value="TPR-like_helical_dom_sf"/>
</dbReference>
<evidence type="ECO:0000256" key="1">
    <source>
        <dbReference type="PROSITE-ProRule" id="PRU00339"/>
    </source>
</evidence>
<dbReference type="PROSITE" id="PS50005">
    <property type="entry name" value="TPR"/>
    <property type="match status" value="1"/>
</dbReference>
<dbReference type="Gene3D" id="1.25.40.10">
    <property type="entry name" value="Tetratricopeptide repeat domain"/>
    <property type="match status" value="1"/>
</dbReference>
<protein>
    <submittedName>
        <fullName evidence="3">Tetratricopeptide repeat protein</fullName>
    </submittedName>
</protein>
<name>C2MB83_9PORP</name>
<sequence>MMILDRGGKCVCSVLVTLLVGCLLLCSCGRADLSDTEQLPQTFVEADTLYKAGRYEQAAKMYDRTAEECSGRASLQSLCYYRAGVAYSQTEQRGWAIVSYRKALLLTPDYKEARHNLRLAEEARMNMPAMEYPIVRRWADACAYALPMSGWLVISIVLFVGAVVTCLAFFLGRSRRVRRTSFYAMLILLLLWGCTLLMILHRRHYDKQTDVAIVCSVKAPLYALEDDPAVAEPVTELYDGAELRIASTAEGGSYLHVVLPDGTEGWLPKANVEPVAIIQ</sequence>
<feature type="transmembrane region" description="Helical" evidence="2">
    <location>
        <begin position="150"/>
        <end position="170"/>
    </location>
</feature>
<feature type="transmembrane region" description="Helical" evidence="2">
    <location>
        <begin position="182"/>
        <end position="200"/>
    </location>
</feature>
<keyword evidence="2" id="KW-0472">Membrane</keyword>
<dbReference type="OrthoDB" id="9776208at2"/>
<organism evidence="3 4">
    <name type="scientific">Porphyromonas uenonis 60-3</name>
    <dbReference type="NCBI Taxonomy" id="596327"/>
    <lineage>
        <taxon>Bacteria</taxon>
        <taxon>Pseudomonadati</taxon>
        <taxon>Bacteroidota</taxon>
        <taxon>Bacteroidia</taxon>
        <taxon>Bacteroidales</taxon>
        <taxon>Porphyromonadaceae</taxon>
        <taxon>Porphyromonas</taxon>
    </lineage>
</organism>
<dbReference type="PROSITE" id="PS51257">
    <property type="entry name" value="PROKAR_LIPOPROTEIN"/>
    <property type="match status" value="1"/>
</dbReference>
<dbReference type="eggNOG" id="COG0457">
    <property type="taxonomic scope" value="Bacteria"/>
</dbReference>